<accession>A0A426YEB2</accession>
<keyword evidence="2" id="KW-0472">Membrane</keyword>
<evidence type="ECO:0000256" key="2">
    <source>
        <dbReference type="SAM" id="Phobius"/>
    </source>
</evidence>
<name>A0A426YEB2_ENSVE</name>
<evidence type="ECO:0000313" key="4">
    <source>
        <dbReference type="Proteomes" id="UP000287651"/>
    </source>
</evidence>
<dbReference type="AlphaFoldDB" id="A0A426YEB2"/>
<evidence type="ECO:0000256" key="1">
    <source>
        <dbReference type="SAM" id="MobiDB-lite"/>
    </source>
</evidence>
<comment type="caution">
    <text evidence="3">The sequence shown here is derived from an EMBL/GenBank/DDBJ whole genome shotgun (WGS) entry which is preliminary data.</text>
</comment>
<reference evidence="3 4" key="1">
    <citation type="journal article" date="2014" name="Agronomy (Basel)">
        <title>A Draft Genome Sequence for Ensete ventricosum, the Drought-Tolerant Tree Against Hunger.</title>
        <authorList>
            <person name="Harrison J."/>
            <person name="Moore K.A."/>
            <person name="Paszkiewicz K."/>
            <person name="Jones T."/>
            <person name="Grant M."/>
            <person name="Ambacheew D."/>
            <person name="Muzemil S."/>
            <person name="Studholme D.J."/>
        </authorList>
    </citation>
    <scope>NUCLEOTIDE SEQUENCE [LARGE SCALE GENOMIC DNA]</scope>
</reference>
<sequence>MVDTNSSVDILYKDAFQKLGLTMTDLSPLSSTLTGFIGASIAPLEMIVLLVTLSQEPRSKTLVFLTIGGVGEARGDPWESTHCYLTAVTLPKKARAEHSTRTETVTPAPSSDQPLVDP</sequence>
<protein>
    <submittedName>
        <fullName evidence="3">Uncharacterized protein</fullName>
    </submittedName>
</protein>
<proteinExistence type="predicted"/>
<feature type="transmembrane region" description="Helical" evidence="2">
    <location>
        <begin position="33"/>
        <end position="53"/>
    </location>
</feature>
<feature type="compositionally biased region" description="Polar residues" evidence="1">
    <location>
        <begin position="102"/>
        <end position="118"/>
    </location>
</feature>
<organism evidence="3 4">
    <name type="scientific">Ensete ventricosum</name>
    <name type="common">Abyssinian banana</name>
    <name type="synonym">Musa ensete</name>
    <dbReference type="NCBI Taxonomy" id="4639"/>
    <lineage>
        <taxon>Eukaryota</taxon>
        <taxon>Viridiplantae</taxon>
        <taxon>Streptophyta</taxon>
        <taxon>Embryophyta</taxon>
        <taxon>Tracheophyta</taxon>
        <taxon>Spermatophyta</taxon>
        <taxon>Magnoliopsida</taxon>
        <taxon>Liliopsida</taxon>
        <taxon>Zingiberales</taxon>
        <taxon>Musaceae</taxon>
        <taxon>Ensete</taxon>
    </lineage>
</organism>
<keyword evidence="2" id="KW-1133">Transmembrane helix</keyword>
<feature type="region of interest" description="Disordered" evidence="1">
    <location>
        <begin position="93"/>
        <end position="118"/>
    </location>
</feature>
<evidence type="ECO:0000313" key="3">
    <source>
        <dbReference type="EMBL" id="RRT50033.1"/>
    </source>
</evidence>
<dbReference type="EMBL" id="AMZH03012986">
    <property type="protein sequence ID" value="RRT50033.1"/>
    <property type="molecule type" value="Genomic_DNA"/>
</dbReference>
<keyword evidence="2" id="KW-0812">Transmembrane</keyword>
<dbReference type="Proteomes" id="UP000287651">
    <property type="component" value="Unassembled WGS sequence"/>
</dbReference>
<gene>
    <name evidence="3" type="ORF">B296_00012010</name>
</gene>